<protein>
    <recommendedName>
        <fullName evidence="1">ACT domain-containing protein</fullName>
    </recommendedName>
</protein>
<dbReference type="Proteomes" id="UP000290624">
    <property type="component" value="Unassembled WGS sequence"/>
</dbReference>
<dbReference type="InterPro" id="IPR045865">
    <property type="entry name" value="ACT-like_dom_sf"/>
</dbReference>
<evidence type="ECO:0000313" key="3">
    <source>
        <dbReference type="Proteomes" id="UP000290624"/>
    </source>
</evidence>
<accession>A0A4Q2EIU3</accession>
<dbReference type="EMBL" id="PPCV01000003">
    <property type="protein sequence ID" value="RXW32542.1"/>
    <property type="molecule type" value="Genomic_DNA"/>
</dbReference>
<dbReference type="SUPFAM" id="SSF55021">
    <property type="entry name" value="ACT-like"/>
    <property type="match status" value="1"/>
</dbReference>
<sequence>MNQNAAPLHLGRYVAYVRAQDRPGSLTALAEVVSSRGLSMDSLATGDVRDGTAVVILSFTASERLARLVERTLNRLAVASSVTVLPADDPAVRASGVVETHGLPFQPPADAVVTWSRDPDAQPLLLIGQLLEVEKVMRAARTAGITAASYALLPPPRHP</sequence>
<dbReference type="InterPro" id="IPR002912">
    <property type="entry name" value="ACT_dom"/>
</dbReference>
<proteinExistence type="predicted"/>
<organism evidence="2 3">
    <name type="scientific">Propioniciclava flava</name>
    <dbReference type="NCBI Taxonomy" id="2072026"/>
    <lineage>
        <taxon>Bacteria</taxon>
        <taxon>Bacillati</taxon>
        <taxon>Actinomycetota</taxon>
        <taxon>Actinomycetes</taxon>
        <taxon>Propionibacteriales</taxon>
        <taxon>Propionibacteriaceae</taxon>
        <taxon>Propioniciclava</taxon>
    </lineage>
</organism>
<dbReference type="RefSeq" id="WP_129458152.1">
    <property type="nucleotide sequence ID" value="NZ_PPCV01000003.1"/>
</dbReference>
<evidence type="ECO:0000313" key="2">
    <source>
        <dbReference type="EMBL" id="RXW32542.1"/>
    </source>
</evidence>
<reference evidence="2 3" key="1">
    <citation type="submission" date="2018-01" db="EMBL/GenBank/DDBJ databases">
        <title>Lactibacter flavus gen. nov., sp. nov., a novel bacterium of the family Propionibacteriaceae isolated from raw milk and dairy products.</title>
        <authorList>
            <person name="Wenning M."/>
            <person name="Breitenwieser F."/>
            <person name="Huptas C."/>
            <person name="von Neubeck M."/>
            <person name="Busse H.-J."/>
            <person name="Scherer S."/>
        </authorList>
    </citation>
    <scope>NUCLEOTIDE SEQUENCE [LARGE SCALE GENOMIC DNA]</scope>
    <source>
        <strain evidence="2 3">VG341</strain>
    </source>
</reference>
<dbReference type="OrthoDB" id="5146014at2"/>
<dbReference type="AlphaFoldDB" id="A0A4Q2EIU3"/>
<dbReference type="PROSITE" id="PS51671">
    <property type="entry name" value="ACT"/>
    <property type="match status" value="1"/>
</dbReference>
<comment type="caution">
    <text evidence="2">The sequence shown here is derived from an EMBL/GenBank/DDBJ whole genome shotgun (WGS) entry which is preliminary data.</text>
</comment>
<evidence type="ECO:0000259" key="1">
    <source>
        <dbReference type="PROSITE" id="PS51671"/>
    </source>
</evidence>
<gene>
    <name evidence="2" type="ORF">C1706_05085</name>
</gene>
<name>A0A4Q2EIU3_9ACTN</name>
<dbReference type="CDD" id="cd02116">
    <property type="entry name" value="ACT"/>
    <property type="match status" value="1"/>
</dbReference>
<keyword evidence="3" id="KW-1185">Reference proteome</keyword>
<feature type="domain" description="ACT" evidence="1">
    <location>
        <begin position="14"/>
        <end position="87"/>
    </location>
</feature>